<gene>
    <name evidence="1" type="primary">105315888</name>
</gene>
<organism evidence="1">
    <name type="scientific">Amphimedon queenslandica</name>
    <name type="common">Sponge</name>
    <dbReference type="NCBI Taxonomy" id="400682"/>
    <lineage>
        <taxon>Eukaryota</taxon>
        <taxon>Metazoa</taxon>
        <taxon>Porifera</taxon>
        <taxon>Demospongiae</taxon>
        <taxon>Heteroscleromorpha</taxon>
        <taxon>Haplosclerida</taxon>
        <taxon>Niphatidae</taxon>
        <taxon>Amphimedon</taxon>
    </lineage>
</organism>
<sequence length="254" mass="28719">THYDPGDGSLEIDYRQLEEKVFKSTVDKILECVKSAFDELTDHIDTVYLVGGFGGCRFVRQRIEEAIAEHCGMLYDNIVCPIQPDLAVVTGAVMWRKDPNIIQSRTADATYGTVINAVFDPAIHDEHYKRVDEDGLYFSGKVFKVFVLKGEEIKDEVYKTTLIPSSQKSTQITIPIYCTVNDGVQYVRDKEGKPTVCEIGKLILNIPNPDNVPRKERKYDILMDFSGTEIQARAQYSITGEEVKTVCDFLSKQD</sequence>
<reference evidence="2" key="1">
    <citation type="journal article" date="2010" name="Nature">
        <title>The Amphimedon queenslandica genome and the evolution of animal complexity.</title>
        <authorList>
            <person name="Srivastava M."/>
            <person name="Simakov O."/>
            <person name="Chapman J."/>
            <person name="Fahey B."/>
            <person name="Gauthier M.E."/>
            <person name="Mitros T."/>
            <person name="Richards G.S."/>
            <person name="Conaco C."/>
            <person name="Dacre M."/>
            <person name="Hellsten U."/>
            <person name="Larroux C."/>
            <person name="Putnam N.H."/>
            <person name="Stanke M."/>
            <person name="Adamska M."/>
            <person name="Darling A."/>
            <person name="Degnan S.M."/>
            <person name="Oakley T.H."/>
            <person name="Plachetzki D.C."/>
            <person name="Zhai Y."/>
            <person name="Adamski M."/>
            <person name="Calcino A."/>
            <person name="Cummins S.F."/>
            <person name="Goodstein D.M."/>
            <person name="Harris C."/>
            <person name="Jackson D.J."/>
            <person name="Leys S.P."/>
            <person name="Shu S."/>
            <person name="Woodcroft B.J."/>
            <person name="Vervoort M."/>
            <person name="Kosik K.S."/>
            <person name="Manning G."/>
            <person name="Degnan B.M."/>
            <person name="Rokhsar D.S."/>
        </authorList>
    </citation>
    <scope>NUCLEOTIDE SEQUENCE [LARGE SCALE GENOMIC DNA]</scope>
</reference>
<reference evidence="1" key="2">
    <citation type="submission" date="2017-05" db="UniProtKB">
        <authorList>
            <consortium name="EnsemblMetazoa"/>
        </authorList>
    </citation>
    <scope>IDENTIFICATION</scope>
</reference>
<evidence type="ECO:0000313" key="2">
    <source>
        <dbReference type="Proteomes" id="UP000007879"/>
    </source>
</evidence>
<dbReference type="PANTHER" id="PTHR14187:SF5">
    <property type="entry name" value="HEAT SHOCK 70 KDA PROTEIN 12A"/>
    <property type="match status" value="1"/>
</dbReference>
<keyword evidence="2" id="KW-1185">Reference proteome</keyword>
<dbReference type="InParanoid" id="A0A1X7SRJ5"/>
<dbReference type="EnsemblMetazoa" id="Aqu2.1.04757_001">
    <property type="protein sequence ID" value="Aqu2.1.04757_001"/>
    <property type="gene ID" value="Aqu2.1.04757"/>
</dbReference>
<dbReference type="InterPro" id="IPR043129">
    <property type="entry name" value="ATPase_NBD"/>
</dbReference>
<protein>
    <submittedName>
        <fullName evidence="1">Uncharacterized protein</fullName>
    </submittedName>
</protein>
<dbReference type="OrthoDB" id="2963168at2759"/>
<dbReference type="EnsemblMetazoa" id="XM_011410656.1">
    <property type="protein sequence ID" value="XP_011408958.1"/>
    <property type="gene ID" value="LOC105315888"/>
</dbReference>
<dbReference type="eggNOG" id="KOG0101">
    <property type="taxonomic scope" value="Eukaryota"/>
</dbReference>
<name>A0A1X7SRJ5_AMPQE</name>
<dbReference type="KEGG" id="aqu:105315888"/>
<dbReference type="STRING" id="400682.A0A1X7SRJ5"/>
<dbReference type="AlphaFoldDB" id="A0A1X7SRJ5"/>
<dbReference type="SUPFAM" id="SSF53067">
    <property type="entry name" value="Actin-like ATPase domain"/>
    <property type="match status" value="1"/>
</dbReference>
<dbReference type="Proteomes" id="UP000007879">
    <property type="component" value="Unassembled WGS sequence"/>
</dbReference>
<accession>A0A1X7SRJ5</accession>
<dbReference type="PANTHER" id="PTHR14187">
    <property type="entry name" value="ALPHA KINASE/ELONGATION FACTOR 2 KINASE"/>
    <property type="match status" value="1"/>
</dbReference>
<evidence type="ECO:0000313" key="1">
    <source>
        <dbReference type="EnsemblMetazoa" id="Aqu2.1.04757_001"/>
    </source>
</evidence>
<proteinExistence type="predicted"/>